<proteinExistence type="predicted"/>
<organism evidence="1 2">
    <name type="scientific">Desulfomonile tiedjei (strain ATCC 49306 / DSM 6799 / DCB-1)</name>
    <dbReference type="NCBI Taxonomy" id="706587"/>
    <lineage>
        <taxon>Bacteria</taxon>
        <taxon>Pseudomonadati</taxon>
        <taxon>Thermodesulfobacteriota</taxon>
        <taxon>Desulfomonilia</taxon>
        <taxon>Desulfomonilales</taxon>
        <taxon>Desulfomonilaceae</taxon>
        <taxon>Desulfomonile</taxon>
    </lineage>
</organism>
<gene>
    <name evidence="1" type="ordered locus">Desti_1329</name>
</gene>
<reference evidence="2" key="1">
    <citation type="submission" date="2012-06" db="EMBL/GenBank/DDBJ databases">
        <title>Complete sequence of chromosome of Desulfomonile tiedjei DSM 6799.</title>
        <authorList>
            <person name="Lucas S."/>
            <person name="Copeland A."/>
            <person name="Lapidus A."/>
            <person name="Glavina del Rio T."/>
            <person name="Dalin E."/>
            <person name="Tice H."/>
            <person name="Bruce D."/>
            <person name="Goodwin L."/>
            <person name="Pitluck S."/>
            <person name="Peters L."/>
            <person name="Ovchinnikova G."/>
            <person name="Zeytun A."/>
            <person name="Lu M."/>
            <person name="Kyrpides N."/>
            <person name="Mavromatis K."/>
            <person name="Ivanova N."/>
            <person name="Brettin T."/>
            <person name="Detter J.C."/>
            <person name="Han C."/>
            <person name="Larimer F."/>
            <person name="Land M."/>
            <person name="Hauser L."/>
            <person name="Markowitz V."/>
            <person name="Cheng J.-F."/>
            <person name="Hugenholtz P."/>
            <person name="Woyke T."/>
            <person name="Wu D."/>
            <person name="Spring S."/>
            <person name="Schroeder M."/>
            <person name="Brambilla E."/>
            <person name="Klenk H.-P."/>
            <person name="Eisen J.A."/>
        </authorList>
    </citation>
    <scope>NUCLEOTIDE SEQUENCE [LARGE SCALE GENOMIC DNA]</scope>
    <source>
        <strain evidence="2">ATCC 49306 / DSM 6799 / DCB-1</strain>
    </source>
</reference>
<accession>I4C3A1</accession>
<evidence type="ECO:0000313" key="1">
    <source>
        <dbReference type="EMBL" id="AFM24042.1"/>
    </source>
</evidence>
<name>I4C3A1_DESTA</name>
<dbReference type="Proteomes" id="UP000006055">
    <property type="component" value="Chromosome"/>
</dbReference>
<protein>
    <submittedName>
        <fullName evidence="1">Uncharacterized protein</fullName>
    </submittedName>
</protein>
<dbReference type="RefSeq" id="WP_014809193.1">
    <property type="nucleotide sequence ID" value="NC_018025.1"/>
</dbReference>
<evidence type="ECO:0000313" key="2">
    <source>
        <dbReference type="Proteomes" id="UP000006055"/>
    </source>
</evidence>
<dbReference type="KEGG" id="dti:Desti_1329"/>
<dbReference type="HOGENOM" id="CLU_2665182_0_0_7"/>
<sequence length="75" mass="9032">MTEDYEESFTQSEAMKFLTETNDIRMEEELTRPRVEIWPYDEWQAWIALHDSKRRSILCHLESMIASPFCAMGYH</sequence>
<keyword evidence="2" id="KW-1185">Reference proteome</keyword>
<dbReference type="EMBL" id="CP003360">
    <property type="protein sequence ID" value="AFM24042.1"/>
    <property type="molecule type" value="Genomic_DNA"/>
</dbReference>
<dbReference type="AlphaFoldDB" id="I4C3A1"/>